<dbReference type="PRINTS" id="PR00344">
    <property type="entry name" value="BCTRLSENSOR"/>
</dbReference>
<organism evidence="12 13">
    <name type="scientific">Hyalangium minutum</name>
    <dbReference type="NCBI Taxonomy" id="394096"/>
    <lineage>
        <taxon>Bacteria</taxon>
        <taxon>Pseudomonadati</taxon>
        <taxon>Myxococcota</taxon>
        <taxon>Myxococcia</taxon>
        <taxon>Myxococcales</taxon>
        <taxon>Cystobacterineae</taxon>
        <taxon>Archangiaceae</taxon>
        <taxon>Hyalangium</taxon>
    </lineage>
</organism>
<dbReference type="Pfam" id="PF02518">
    <property type="entry name" value="HATPase_c"/>
    <property type="match status" value="1"/>
</dbReference>
<dbReference type="SUPFAM" id="SSF55874">
    <property type="entry name" value="ATPase domain of HSP90 chaperone/DNA topoisomerase II/histidine kinase"/>
    <property type="match status" value="1"/>
</dbReference>
<dbReference type="Gene3D" id="3.30.565.10">
    <property type="entry name" value="Histidine kinase-like ATPase, C-terminal domain"/>
    <property type="match status" value="1"/>
</dbReference>
<dbReference type="InterPro" id="IPR003661">
    <property type="entry name" value="HisK_dim/P_dom"/>
</dbReference>
<keyword evidence="10" id="KW-0472">Membrane</keyword>
<evidence type="ECO:0000256" key="2">
    <source>
        <dbReference type="ARBA" id="ARBA00012438"/>
    </source>
</evidence>
<dbReference type="Gene3D" id="1.10.287.130">
    <property type="match status" value="1"/>
</dbReference>
<keyword evidence="6" id="KW-0418">Kinase</keyword>
<keyword evidence="3" id="KW-0597">Phosphoprotein</keyword>
<comment type="catalytic activity">
    <reaction evidence="1">
        <text>ATP + protein L-histidine = ADP + protein N-phospho-L-histidine.</text>
        <dbReference type="EC" id="2.7.13.3"/>
    </reaction>
</comment>
<dbReference type="PANTHER" id="PTHR43065:SF10">
    <property type="entry name" value="PEROXIDE STRESS-ACTIVATED HISTIDINE KINASE MAK3"/>
    <property type="match status" value="1"/>
</dbReference>
<dbReference type="Pfam" id="PF00512">
    <property type="entry name" value="HisKA"/>
    <property type="match status" value="1"/>
</dbReference>
<evidence type="ECO:0000256" key="4">
    <source>
        <dbReference type="ARBA" id="ARBA00022679"/>
    </source>
</evidence>
<comment type="caution">
    <text evidence="12">The sequence shown here is derived from an EMBL/GenBank/DDBJ whole genome shotgun (WGS) entry which is preliminary data.</text>
</comment>
<evidence type="ECO:0000256" key="7">
    <source>
        <dbReference type="ARBA" id="ARBA00022840"/>
    </source>
</evidence>
<dbReference type="CDD" id="cd00082">
    <property type="entry name" value="HisKA"/>
    <property type="match status" value="1"/>
</dbReference>
<keyword evidence="10" id="KW-0812">Transmembrane</keyword>
<dbReference type="EMBL" id="JMCB01000012">
    <property type="protein sequence ID" value="KFE65367.1"/>
    <property type="molecule type" value="Genomic_DNA"/>
</dbReference>
<keyword evidence="4" id="KW-0808">Transferase</keyword>
<evidence type="ECO:0000256" key="5">
    <source>
        <dbReference type="ARBA" id="ARBA00022741"/>
    </source>
</evidence>
<evidence type="ECO:0000256" key="8">
    <source>
        <dbReference type="ARBA" id="ARBA00023012"/>
    </source>
</evidence>
<dbReference type="InterPro" id="IPR004358">
    <property type="entry name" value="Sig_transdc_His_kin-like_C"/>
</dbReference>
<evidence type="ECO:0000256" key="9">
    <source>
        <dbReference type="SAM" id="MobiDB-lite"/>
    </source>
</evidence>
<evidence type="ECO:0000313" key="12">
    <source>
        <dbReference type="EMBL" id="KFE65367.1"/>
    </source>
</evidence>
<feature type="compositionally biased region" description="Pro residues" evidence="9">
    <location>
        <begin position="161"/>
        <end position="179"/>
    </location>
</feature>
<protein>
    <recommendedName>
        <fullName evidence="2">histidine kinase</fullName>
        <ecNumber evidence="2">2.7.13.3</ecNumber>
    </recommendedName>
</protein>
<dbReference type="GO" id="GO:0000155">
    <property type="term" value="F:phosphorelay sensor kinase activity"/>
    <property type="evidence" value="ECO:0007669"/>
    <property type="project" value="InterPro"/>
</dbReference>
<dbReference type="InterPro" id="IPR036890">
    <property type="entry name" value="HATPase_C_sf"/>
</dbReference>
<reference evidence="12 13" key="1">
    <citation type="submission" date="2014-04" db="EMBL/GenBank/DDBJ databases">
        <title>Genome assembly of Hyalangium minutum DSM 14724.</title>
        <authorList>
            <person name="Sharma G."/>
            <person name="Subramanian S."/>
        </authorList>
    </citation>
    <scope>NUCLEOTIDE SEQUENCE [LARGE SCALE GENOMIC DNA]</scope>
    <source>
        <strain evidence="12 13">DSM 14724</strain>
    </source>
</reference>
<keyword evidence="13" id="KW-1185">Reference proteome</keyword>
<dbReference type="AlphaFoldDB" id="A0A085WCF4"/>
<dbReference type="InterPro" id="IPR003594">
    <property type="entry name" value="HATPase_dom"/>
</dbReference>
<dbReference type="SUPFAM" id="SSF47384">
    <property type="entry name" value="Homodimeric domain of signal transducing histidine kinase"/>
    <property type="match status" value="1"/>
</dbReference>
<evidence type="ECO:0000313" key="13">
    <source>
        <dbReference type="Proteomes" id="UP000028725"/>
    </source>
</evidence>
<dbReference type="PANTHER" id="PTHR43065">
    <property type="entry name" value="SENSOR HISTIDINE KINASE"/>
    <property type="match status" value="1"/>
</dbReference>
<feature type="transmembrane region" description="Helical" evidence="10">
    <location>
        <begin position="208"/>
        <end position="229"/>
    </location>
</feature>
<dbReference type="EC" id="2.7.13.3" evidence="2"/>
<evidence type="ECO:0000256" key="1">
    <source>
        <dbReference type="ARBA" id="ARBA00000085"/>
    </source>
</evidence>
<evidence type="ECO:0000256" key="6">
    <source>
        <dbReference type="ARBA" id="ARBA00022777"/>
    </source>
</evidence>
<keyword evidence="10" id="KW-1133">Transmembrane helix</keyword>
<gene>
    <name evidence="12" type="ORF">DB31_1483</name>
</gene>
<sequence>MRWSRWGILITAILMGSGMVLSAVVSHSRVHHISENLVRGQAQLVIEAVRQGLRDLGMPPTSAKLERLLTHLQEQGVRYLALVPRDGPFEVGTALGGPPSVELLPHGMEPETVLTEVGSRIRVVVRVPPPPPQAAPPPGAPPLNGEPPSPPPREAGGFQRGPPPGGSPPPPAPANQPPPNRRRDLPPTIVEFEPLMAQELEAGSRRSLLISSIVALALLTGAAIAFRWLKGREALEAKLARERHLAVLGEMSAVLAHELRNPLASLKGHAQLLAEALPEGRSRTKAERVVKEALRLEDLTSSLLAFVRTGTIQRQETDPVAVVRAAAEEVDPRLIELDAQGAPASWSLDAARMQQVLSNLLRNAVQASPAGSSVFARIATEEQALLYEVRDVGSGIPPGQENVIFEPFHTGRPLGNGLGLAVARRVVELHGGSIRASNHPEGGALFRVRIPFAA</sequence>
<keyword evidence="5" id="KW-0547">Nucleotide-binding</keyword>
<accession>A0A085WCF4</accession>
<dbReference type="GO" id="GO:0005524">
    <property type="term" value="F:ATP binding"/>
    <property type="evidence" value="ECO:0007669"/>
    <property type="project" value="UniProtKB-KW"/>
</dbReference>
<feature type="compositionally biased region" description="Pro residues" evidence="9">
    <location>
        <begin position="127"/>
        <end position="153"/>
    </location>
</feature>
<evidence type="ECO:0000256" key="3">
    <source>
        <dbReference type="ARBA" id="ARBA00022553"/>
    </source>
</evidence>
<feature type="domain" description="Histidine kinase" evidence="11">
    <location>
        <begin position="254"/>
        <end position="454"/>
    </location>
</feature>
<dbReference type="CDD" id="cd00075">
    <property type="entry name" value="HATPase"/>
    <property type="match status" value="1"/>
</dbReference>
<name>A0A085WCF4_9BACT</name>
<keyword evidence="8" id="KW-0902">Two-component regulatory system</keyword>
<evidence type="ECO:0000259" key="11">
    <source>
        <dbReference type="PROSITE" id="PS50109"/>
    </source>
</evidence>
<dbReference type="Proteomes" id="UP000028725">
    <property type="component" value="Unassembled WGS sequence"/>
</dbReference>
<dbReference type="InterPro" id="IPR036097">
    <property type="entry name" value="HisK_dim/P_sf"/>
</dbReference>
<evidence type="ECO:0000256" key="10">
    <source>
        <dbReference type="SAM" id="Phobius"/>
    </source>
</evidence>
<keyword evidence="7" id="KW-0067">ATP-binding</keyword>
<dbReference type="RefSeq" id="WP_052420316.1">
    <property type="nucleotide sequence ID" value="NZ_JMCB01000012.1"/>
</dbReference>
<feature type="region of interest" description="Disordered" evidence="9">
    <location>
        <begin position="126"/>
        <end position="186"/>
    </location>
</feature>
<dbReference type="SMART" id="SM00388">
    <property type="entry name" value="HisKA"/>
    <property type="match status" value="1"/>
</dbReference>
<dbReference type="OrthoDB" id="9805967at2"/>
<proteinExistence type="predicted"/>
<dbReference type="SMART" id="SM00387">
    <property type="entry name" value="HATPase_c"/>
    <property type="match status" value="1"/>
</dbReference>
<dbReference type="InterPro" id="IPR005467">
    <property type="entry name" value="His_kinase_dom"/>
</dbReference>
<dbReference type="PROSITE" id="PS50109">
    <property type="entry name" value="HIS_KIN"/>
    <property type="match status" value="1"/>
</dbReference>
<dbReference type="STRING" id="394096.DB31_1483"/>